<dbReference type="GO" id="GO:0005874">
    <property type="term" value="C:microtubule"/>
    <property type="evidence" value="ECO:0007669"/>
    <property type="project" value="UniProtKB-KW"/>
</dbReference>
<feature type="non-terminal residue" evidence="2">
    <location>
        <position position="100"/>
    </location>
</feature>
<keyword evidence="1" id="KW-0243">Dynein</keyword>
<name>A0A9P6JFB9_9FUNG</name>
<keyword evidence="1" id="KW-0505">Motor protein</keyword>
<sequence length="100" mass="11179">PSTPWSTLLFDIINKKEQAAMSNPKPVIKNVDMAEEMQTEAVQCAITAFDLYSVEKDIAAYLKKEFDKKKISAGISLEPDVVINRKNFNGQHHMIVIGGK</sequence>
<dbReference type="InterPro" id="IPR037177">
    <property type="entry name" value="DLC_sf"/>
</dbReference>
<dbReference type="Pfam" id="PF01221">
    <property type="entry name" value="Dynein_light"/>
    <property type="match status" value="1"/>
</dbReference>
<protein>
    <recommendedName>
        <fullName evidence="1">Dynein light chain</fullName>
    </recommendedName>
</protein>
<comment type="subcellular location">
    <subcellularLocation>
        <location evidence="1">Cytoplasm</location>
        <location evidence="1">Cytoskeleton</location>
    </subcellularLocation>
</comment>
<evidence type="ECO:0000256" key="1">
    <source>
        <dbReference type="RuleBase" id="RU365010"/>
    </source>
</evidence>
<comment type="subunit">
    <text evidence="1">Cytoplasmic dynein consists of two catalytic heavy chains (HCs) and a number of non-catalytic subunits which present intermediate chains (ICs), light intermediate chains (LICs) and light chains (LCs).</text>
</comment>
<comment type="caution">
    <text evidence="2">The sequence shown here is derived from an EMBL/GenBank/DDBJ whole genome shotgun (WGS) entry which is preliminary data.</text>
</comment>
<dbReference type="GO" id="GO:0007017">
    <property type="term" value="P:microtubule-based process"/>
    <property type="evidence" value="ECO:0007669"/>
    <property type="project" value="InterPro"/>
</dbReference>
<dbReference type="OrthoDB" id="10033309at2759"/>
<dbReference type="SUPFAM" id="SSF54648">
    <property type="entry name" value="DLC"/>
    <property type="match status" value="1"/>
</dbReference>
<evidence type="ECO:0000313" key="2">
    <source>
        <dbReference type="EMBL" id="KAF9969268.1"/>
    </source>
</evidence>
<dbReference type="Proteomes" id="UP000749646">
    <property type="component" value="Unassembled WGS sequence"/>
</dbReference>
<accession>A0A9P6JFB9</accession>
<comment type="similarity">
    <text evidence="1">Belongs to the dynein light chain family.</text>
</comment>
<dbReference type="AlphaFoldDB" id="A0A9P6JFB9"/>
<dbReference type="SMART" id="SM01375">
    <property type="entry name" value="Dynein_light"/>
    <property type="match status" value="1"/>
</dbReference>
<keyword evidence="1" id="KW-0493">Microtubule</keyword>
<keyword evidence="1" id="KW-0813">Transport</keyword>
<evidence type="ECO:0000313" key="3">
    <source>
        <dbReference type="Proteomes" id="UP000749646"/>
    </source>
</evidence>
<dbReference type="GO" id="GO:0005868">
    <property type="term" value="C:cytoplasmic dynein complex"/>
    <property type="evidence" value="ECO:0007669"/>
    <property type="project" value="TreeGrafter"/>
</dbReference>
<keyword evidence="1" id="KW-0206">Cytoskeleton</keyword>
<dbReference type="EMBL" id="JAAAHW010005272">
    <property type="protein sequence ID" value="KAF9969268.1"/>
    <property type="molecule type" value="Genomic_DNA"/>
</dbReference>
<comment type="function">
    <text evidence="1">Acts as one of several non-catalytic accessory components of the cytoplasmic dynein complex that are thought to be involved in linking dynein to cargos and to adapter proteins that regulate dynein function. Cytoplasmic dynein acts as a motor for the intracellular retrograde motility of vesicles and organelles along microtubules. May play a role in changing or maintaining the spatial distribution of cytoskeletal structures.</text>
</comment>
<keyword evidence="1" id="KW-0963">Cytoplasm</keyword>
<dbReference type="GO" id="GO:0045505">
    <property type="term" value="F:dynein intermediate chain binding"/>
    <property type="evidence" value="ECO:0007669"/>
    <property type="project" value="TreeGrafter"/>
</dbReference>
<reference evidence="2" key="1">
    <citation type="journal article" date="2020" name="Fungal Divers.">
        <title>Resolving the Mortierellaceae phylogeny through synthesis of multi-gene phylogenetics and phylogenomics.</title>
        <authorList>
            <person name="Vandepol N."/>
            <person name="Liber J."/>
            <person name="Desiro A."/>
            <person name="Na H."/>
            <person name="Kennedy M."/>
            <person name="Barry K."/>
            <person name="Grigoriev I.V."/>
            <person name="Miller A.N."/>
            <person name="O'Donnell K."/>
            <person name="Stajich J.E."/>
            <person name="Bonito G."/>
        </authorList>
    </citation>
    <scope>NUCLEOTIDE SEQUENCE</scope>
    <source>
        <strain evidence="2">MES-2147</strain>
    </source>
</reference>
<organism evidence="2 3">
    <name type="scientific">Modicella reniformis</name>
    <dbReference type="NCBI Taxonomy" id="1440133"/>
    <lineage>
        <taxon>Eukaryota</taxon>
        <taxon>Fungi</taxon>
        <taxon>Fungi incertae sedis</taxon>
        <taxon>Mucoromycota</taxon>
        <taxon>Mortierellomycotina</taxon>
        <taxon>Mortierellomycetes</taxon>
        <taxon>Mortierellales</taxon>
        <taxon>Mortierellaceae</taxon>
        <taxon>Modicella</taxon>
    </lineage>
</organism>
<gene>
    <name evidence="2" type="primary">DYNLL1_2</name>
    <name evidence="2" type="ORF">BGZ65_012095</name>
</gene>
<proteinExistence type="inferred from homology"/>
<dbReference type="Gene3D" id="3.30.740.10">
    <property type="entry name" value="Protein Inhibitor Of Neuronal Nitric Oxide Synthase"/>
    <property type="match status" value="1"/>
</dbReference>
<dbReference type="InterPro" id="IPR001372">
    <property type="entry name" value="Dynein_light_chain_typ-1/2"/>
</dbReference>
<dbReference type="PANTHER" id="PTHR11886">
    <property type="entry name" value="DYNEIN LIGHT CHAIN"/>
    <property type="match status" value="1"/>
</dbReference>
<keyword evidence="3" id="KW-1185">Reference proteome</keyword>
<dbReference type="PANTHER" id="PTHR11886:SF35">
    <property type="entry name" value="DYNEIN LIGHT CHAIN"/>
    <property type="match status" value="1"/>
</dbReference>